<proteinExistence type="predicted"/>
<keyword evidence="2" id="KW-0472">Membrane</keyword>
<sequence>MRRTSVRTLVPVALGVTVVGTVVMRALRAQGVHLPPVPWVEHVALLGLAAVIFWMGWAVRAYQRGDRPDLDPLRAARTFVLAKAAALTGAILLGRYLASVLDVVGDLEVASQRERAVAAGVAALCAVVLSVVGLVVEKFCEIPPPDDDAQGGGGNGGGNGSRDPEPLAS</sequence>
<evidence type="ECO:0000313" key="3">
    <source>
        <dbReference type="EMBL" id="PZR51597.1"/>
    </source>
</evidence>
<keyword evidence="4" id="KW-1185">Reference proteome</keyword>
<keyword evidence="2" id="KW-1133">Transmembrane helix</keyword>
<dbReference type="Proteomes" id="UP000248783">
    <property type="component" value="Unassembled WGS sequence"/>
</dbReference>
<gene>
    <name evidence="3" type="ORF">DNL40_15620</name>
</gene>
<dbReference type="InterPro" id="IPR021517">
    <property type="entry name" value="DUF3180"/>
</dbReference>
<accession>A0A2W5WK16</accession>
<dbReference type="Pfam" id="PF11377">
    <property type="entry name" value="DUF3180"/>
    <property type="match status" value="1"/>
</dbReference>
<feature type="transmembrane region" description="Helical" evidence="2">
    <location>
        <begin position="117"/>
        <end position="136"/>
    </location>
</feature>
<feature type="transmembrane region" description="Helical" evidence="2">
    <location>
        <begin position="80"/>
        <end position="97"/>
    </location>
</feature>
<protein>
    <submittedName>
        <fullName evidence="3">DUF3180 domain-containing protein</fullName>
    </submittedName>
</protein>
<organism evidence="3 4">
    <name type="scientific">Xylanimonas oleitrophica</name>
    <dbReference type="NCBI Taxonomy" id="2607479"/>
    <lineage>
        <taxon>Bacteria</taxon>
        <taxon>Bacillati</taxon>
        <taxon>Actinomycetota</taxon>
        <taxon>Actinomycetes</taxon>
        <taxon>Micrococcales</taxon>
        <taxon>Promicromonosporaceae</taxon>
        <taxon>Xylanimonas</taxon>
    </lineage>
</organism>
<evidence type="ECO:0000256" key="1">
    <source>
        <dbReference type="SAM" id="MobiDB-lite"/>
    </source>
</evidence>
<reference evidence="3 4" key="1">
    <citation type="submission" date="2018-06" db="EMBL/GenBank/DDBJ databases">
        <title>Whole genome sequencing of a novel hydrocarbon degrading bacterial strain, PW21 isolated from oil contaminated produced water sample.</title>
        <authorList>
            <person name="Nagkirti P."/>
            <person name="Shaikh A."/>
            <person name="Gowdaman V."/>
            <person name="Engineer A.E."/>
            <person name="Dagar S."/>
            <person name="Dhakephalkar P.K."/>
        </authorList>
    </citation>
    <scope>NUCLEOTIDE SEQUENCE [LARGE SCALE GENOMIC DNA]</scope>
    <source>
        <strain evidence="3 4">PW21</strain>
    </source>
</reference>
<dbReference type="RefSeq" id="WP_111252192.1">
    <property type="nucleotide sequence ID" value="NZ_QKWH01000019.1"/>
</dbReference>
<feature type="transmembrane region" description="Helical" evidence="2">
    <location>
        <begin position="39"/>
        <end position="59"/>
    </location>
</feature>
<evidence type="ECO:0000256" key="2">
    <source>
        <dbReference type="SAM" id="Phobius"/>
    </source>
</evidence>
<feature type="compositionally biased region" description="Gly residues" evidence="1">
    <location>
        <begin position="150"/>
        <end position="160"/>
    </location>
</feature>
<dbReference type="EMBL" id="QKWH01000019">
    <property type="protein sequence ID" value="PZR51597.1"/>
    <property type="molecule type" value="Genomic_DNA"/>
</dbReference>
<feature type="region of interest" description="Disordered" evidence="1">
    <location>
        <begin position="145"/>
        <end position="169"/>
    </location>
</feature>
<evidence type="ECO:0000313" key="4">
    <source>
        <dbReference type="Proteomes" id="UP000248783"/>
    </source>
</evidence>
<comment type="caution">
    <text evidence="3">The sequence shown here is derived from an EMBL/GenBank/DDBJ whole genome shotgun (WGS) entry which is preliminary data.</text>
</comment>
<name>A0A2W5WK16_9MICO</name>
<keyword evidence="2" id="KW-0812">Transmembrane</keyword>
<dbReference type="AlphaFoldDB" id="A0A2W5WK16"/>